<reference evidence="2" key="2">
    <citation type="journal article" date="2021" name="Microbiome">
        <title>Successional dynamics and alternative stable states in a saline activated sludge microbial community over 9 years.</title>
        <authorList>
            <person name="Wang Y."/>
            <person name="Ye J."/>
            <person name="Ju F."/>
            <person name="Liu L."/>
            <person name="Boyd J.A."/>
            <person name="Deng Y."/>
            <person name="Parks D.H."/>
            <person name="Jiang X."/>
            <person name="Yin X."/>
            <person name="Woodcroft B.J."/>
            <person name="Tyson G.W."/>
            <person name="Hugenholtz P."/>
            <person name="Polz M.F."/>
            <person name="Zhang T."/>
        </authorList>
    </citation>
    <scope>NUCLEOTIDE SEQUENCE</scope>
    <source>
        <strain evidence="2">HKST-UBA12</strain>
    </source>
</reference>
<accession>A0A955I7S5</accession>
<evidence type="ECO:0000256" key="1">
    <source>
        <dbReference type="SAM" id="MobiDB-lite"/>
    </source>
</evidence>
<proteinExistence type="predicted"/>
<evidence type="ECO:0000313" key="2">
    <source>
        <dbReference type="EMBL" id="MCA9379374.1"/>
    </source>
</evidence>
<dbReference type="Proteomes" id="UP000760819">
    <property type="component" value="Unassembled WGS sequence"/>
</dbReference>
<organism evidence="2 3">
    <name type="scientific">Candidatus Dojkabacteria bacterium</name>
    <dbReference type="NCBI Taxonomy" id="2099670"/>
    <lineage>
        <taxon>Bacteria</taxon>
        <taxon>Candidatus Dojkabacteria</taxon>
    </lineage>
</organism>
<gene>
    <name evidence="2" type="ORF">KC640_03010</name>
</gene>
<dbReference type="AlphaFoldDB" id="A0A955I7S5"/>
<protein>
    <submittedName>
        <fullName evidence="2">Uncharacterized protein</fullName>
    </submittedName>
</protein>
<feature type="non-terminal residue" evidence="2">
    <location>
        <position position="1"/>
    </location>
</feature>
<evidence type="ECO:0000313" key="3">
    <source>
        <dbReference type="Proteomes" id="UP000760819"/>
    </source>
</evidence>
<feature type="region of interest" description="Disordered" evidence="1">
    <location>
        <begin position="1"/>
        <end position="34"/>
    </location>
</feature>
<comment type="caution">
    <text evidence="2">The sequence shown here is derived from an EMBL/GenBank/DDBJ whole genome shotgun (WGS) entry which is preliminary data.</text>
</comment>
<reference evidence="2" key="1">
    <citation type="submission" date="2020-04" db="EMBL/GenBank/DDBJ databases">
        <authorList>
            <person name="Zhang T."/>
        </authorList>
    </citation>
    <scope>NUCLEOTIDE SEQUENCE</scope>
    <source>
        <strain evidence="2">HKST-UBA12</strain>
    </source>
</reference>
<dbReference type="EMBL" id="JAGQLI010000161">
    <property type="protein sequence ID" value="MCA9379374.1"/>
    <property type="molecule type" value="Genomic_DNA"/>
</dbReference>
<sequence>LSLNPAAEPKIHRLGNSGHEPPSPNQTVRATGKKAEIAPSPVQWMFGGGNQSTLYIAQI</sequence>
<name>A0A955I7S5_9BACT</name>